<protein>
    <submittedName>
        <fullName evidence="3">GDP-mannose 4,6-dehydratase</fullName>
    </submittedName>
</protein>
<keyword evidence="4" id="KW-1185">Reference proteome</keyword>
<dbReference type="AlphaFoldDB" id="A0A7X1FYI6"/>
<sequence length="332" mass="36311">MPVLVTGAAGFIGFSLIRALVARGDCVIGVDNCNAYYDPALKQARLAVLAAEAGDRFTFVPHDFADHPGLVAALAPYEFDAIVHLGAQAGVRYSLENPHAYVQSNLVGHLNLLEIGRHRRVRHLVYASSSSVYGGNAKLPFAVEDRADHPVSLYAATKRADELMSETYAHLYRLPQTGLRFFTVYGPWGRPDMMLWIFTRKLFAGEALPVFNAGEMYRDFTYIDDIVAGVVASLDNPPSDDGLPKPGGSVKPHRLYNIGNHRAEHLMTVIGLLEKATGITARLDLQPMQAGDVPRTCADISAIAADLGYAPTTSIDVGVPRFVEWYREYHGV</sequence>
<reference evidence="3 4" key="1">
    <citation type="submission" date="2020-08" db="EMBL/GenBank/DDBJ databases">
        <title>The genome sequence of type strain Novosphingobium piscinae KCTC 42194.</title>
        <authorList>
            <person name="Liu Y."/>
        </authorList>
    </citation>
    <scope>NUCLEOTIDE SEQUENCE [LARGE SCALE GENOMIC DNA]</scope>
    <source>
        <strain evidence="3 4">KCTC 42194</strain>
    </source>
</reference>
<dbReference type="PANTHER" id="PTHR43574">
    <property type="entry name" value="EPIMERASE-RELATED"/>
    <property type="match status" value="1"/>
</dbReference>
<evidence type="ECO:0000259" key="2">
    <source>
        <dbReference type="Pfam" id="PF01370"/>
    </source>
</evidence>
<accession>A0A7X1FYI6</accession>
<dbReference type="RefSeq" id="WP_185679190.1">
    <property type="nucleotide sequence ID" value="NZ_JACLAX010000007.1"/>
</dbReference>
<evidence type="ECO:0000313" key="3">
    <source>
        <dbReference type="EMBL" id="MBC2669333.1"/>
    </source>
</evidence>
<organism evidence="3 4">
    <name type="scientific">Novosphingobium piscinae</name>
    <dbReference type="NCBI Taxonomy" id="1507448"/>
    <lineage>
        <taxon>Bacteria</taxon>
        <taxon>Pseudomonadati</taxon>
        <taxon>Pseudomonadota</taxon>
        <taxon>Alphaproteobacteria</taxon>
        <taxon>Sphingomonadales</taxon>
        <taxon>Sphingomonadaceae</taxon>
        <taxon>Novosphingobium</taxon>
    </lineage>
</organism>
<dbReference type="EMBL" id="JACLAX010000007">
    <property type="protein sequence ID" value="MBC2669333.1"/>
    <property type="molecule type" value="Genomic_DNA"/>
</dbReference>
<dbReference type="Proteomes" id="UP000551327">
    <property type="component" value="Unassembled WGS sequence"/>
</dbReference>
<proteinExistence type="predicted"/>
<evidence type="ECO:0000313" key="4">
    <source>
        <dbReference type="Proteomes" id="UP000551327"/>
    </source>
</evidence>
<dbReference type="Pfam" id="PF01370">
    <property type="entry name" value="Epimerase"/>
    <property type="match status" value="1"/>
</dbReference>
<gene>
    <name evidence="3" type="ORF">H7F53_09280</name>
</gene>
<name>A0A7X1FYI6_9SPHN</name>
<dbReference type="Gene3D" id="3.40.50.720">
    <property type="entry name" value="NAD(P)-binding Rossmann-like Domain"/>
    <property type="match status" value="1"/>
</dbReference>
<dbReference type="InterPro" id="IPR036291">
    <property type="entry name" value="NAD(P)-bd_dom_sf"/>
</dbReference>
<dbReference type="SUPFAM" id="SSF51735">
    <property type="entry name" value="NAD(P)-binding Rossmann-fold domains"/>
    <property type="match status" value="1"/>
</dbReference>
<feature type="domain" description="NAD-dependent epimerase/dehydratase" evidence="2">
    <location>
        <begin position="3"/>
        <end position="240"/>
    </location>
</feature>
<dbReference type="InterPro" id="IPR001509">
    <property type="entry name" value="Epimerase_deHydtase"/>
</dbReference>
<evidence type="ECO:0000256" key="1">
    <source>
        <dbReference type="ARBA" id="ARBA00023027"/>
    </source>
</evidence>
<comment type="caution">
    <text evidence="3">The sequence shown here is derived from an EMBL/GenBank/DDBJ whole genome shotgun (WGS) entry which is preliminary data.</text>
</comment>
<keyword evidence="1" id="KW-0520">NAD</keyword>
<dbReference type="PRINTS" id="PR01713">
    <property type="entry name" value="NUCEPIMERASE"/>
</dbReference>